<organism evidence="2 3">
    <name type="scientific">Cynoglossus semilaevis</name>
    <name type="common">Tongue sole</name>
    <dbReference type="NCBI Taxonomy" id="244447"/>
    <lineage>
        <taxon>Eukaryota</taxon>
        <taxon>Metazoa</taxon>
        <taxon>Chordata</taxon>
        <taxon>Craniata</taxon>
        <taxon>Vertebrata</taxon>
        <taxon>Euteleostomi</taxon>
        <taxon>Actinopterygii</taxon>
        <taxon>Neopterygii</taxon>
        <taxon>Teleostei</taxon>
        <taxon>Neoteleostei</taxon>
        <taxon>Acanthomorphata</taxon>
        <taxon>Carangaria</taxon>
        <taxon>Pleuronectiformes</taxon>
        <taxon>Pleuronectoidei</taxon>
        <taxon>Cynoglossidae</taxon>
        <taxon>Cynoglossinae</taxon>
        <taxon>Cynoglossus</taxon>
    </lineage>
</organism>
<dbReference type="GO" id="GO:0003697">
    <property type="term" value="F:single-stranded DNA binding"/>
    <property type="evidence" value="ECO:0007669"/>
    <property type="project" value="TreeGrafter"/>
</dbReference>
<evidence type="ECO:0000313" key="3">
    <source>
        <dbReference type="Proteomes" id="UP000265120"/>
    </source>
</evidence>
<feature type="compositionally biased region" description="Basic and acidic residues" evidence="1">
    <location>
        <begin position="498"/>
        <end position="515"/>
    </location>
</feature>
<name>A0A3P8WT59_CYNSE</name>
<dbReference type="GO" id="GO:0000712">
    <property type="term" value="P:resolution of meiotic recombination intermediates"/>
    <property type="evidence" value="ECO:0007669"/>
    <property type="project" value="InterPro"/>
</dbReference>
<protein>
    <submittedName>
        <fullName evidence="2">Uncharacterized protein</fullName>
    </submittedName>
</protein>
<dbReference type="AlphaFoldDB" id="A0A3P8WT59"/>
<proteinExistence type="predicted"/>
<dbReference type="PANTHER" id="PTHR35668">
    <property type="entry name" value="PROTEIN SHORTAGE IN CHIASMATA 1 ORTHOLOG"/>
    <property type="match status" value="1"/>
</dbReference>
<dbReference type="Pfam" id="PF17825">
    <property type="entry name" value="DUF5587"/>
    <property type="match status" value="1"/>
</dbReference>
<accession>A0A3P8WT59</accession>
<feature type="compositionally biased region" description="Low complexity" evidence="1">
    <location>
        <begin position="581"/>
        <end position="599"/>
    </location>
</feature>
<feature type="region of interest" description="Disordered" evidence="1">
    <location>
        <begin position="491"/>
        <end position="515"/>
    </location>
</feature>
<dbReference type="GeneTree" id="ENSGT00390000013037"/>
<dbReference type="STRING" id="244447.ENSCSEP00000029697"/>
<reference evidence="2" key="3">
    <citation type="submission" date="2025-09" db="UniProtKB">
        <authorList>
            <consortium name="Ensembl"/>
        </authorList>
    </citation>
    <scope>IDENTIFICATION</scope>
</reference>
<dbReference type="GO" id="GO:0016887">
    <property type="term" value="F:ATP hydrolysis activity"/>
    <property type="evidence" value="ECO:0007669"/>
    <property type="project" value="InterPro"/>
</dbReference>
<sequence length="1229" mass="137559">MQNMLSLPTPYITSDDVYPHCGKVPWTAYRTPWIQEHVISTCKLLVSGSLLEDLQAIGHPNNLLESYGIPISTSHSINNDQDEEVCRPEEQVRDPCQDFELFFIWTMAQMEPGSQGQNSSKDLDIRLSEELLASDYLPQFRSQLPTLKAKLSRLSNLPVLDPLLRLLTNTTSEVKELSGCAAYEITPDKFNVDTRSHDAVVAHEEFVKEPLLKEESLLLPVVVDTFKMTIESLTSYSSFCCHFDVASVPMEEQPPVMDVLRKDTSPAVDIFPFDFTADCSDECTIENSLMETDIIEHQGLPSEMELDETLALTPKISRSQLSPIISDLRKEELSPLCSGYLLTASAQEDMERTLWNSEKHPTFVVGLLLAEPHTLDQPAEYKPWSEALKIINSERQIFETSNRGLIKSQTTEDAQVPLDNTHDFTETLMSGFPTVDVMKVEEFENLSHDHDQFGSILMSPAIIPPSQTEEVSVLEVKTSVDTVVQREFSVDTTMTQHTNREEEKAKTADNTSTKDHHLKLKFSVITALTDGNDTRKEQSSLPMKHTVSSVQNVRDSHRHQMTNKSPQEQDLDPLSSFIVLRSQQTTSGSPSPKSSRSTTAPKKVQETPTSELEPIPETEPRSKRGPAYISGAVSGIATRVQQVTGQWRVVSHTDSQSDCQERPEGRVIQVQATETQQRAYSELFAVAQPCLNCAREIGLKLPVGGDFHKLAPDQTHFLLKQQEKAVCGVKEPEPAGQELLRQTALIHILVTSKELLLKCSISTAVAYLIRAVETSSEQCLGSLMKRLQILLFLSIKHQEPDLKLQKLQQLLTSWLYSRKEKDRADKILVLLSVDSDDGRTKIINSMNQVAAVTSLSPKENKKTVNGASVVSSVCDSVCAVVYEQHIGPDFPWNSFSLVVEYNHPGQSPWSTVCRDKIIGHISFNTSITDTENLTCLEDKVPYVLVVTEELLNSPLLLQTLETEFNITVLERSHSPSLQILGGTQYYCVITVDESTAIIIQDEIELHQERASERLVTRLIAVSLQYSCCWLILLCPDLQDGGLQGGAFNNLVLLYSSLGLFEKKSRDLQVKVLIVSEILEIAKWISHICFSSLMCSDRDVVSYLDRDWLSVMMSQEEMCLLKFPCINPLVGQLMLKRAPSFQWLFGASLPELKELLPEVSHKVIKLFTDITCLYTQTTDFNRAESGTQGVVPESSQHTPFPASLSCPHPDPISDPCTTSFLFGTETRMFS</sequence>
<reference evidence="2 3" key="1">
    <citation type="journal article" date="2014" name="Nat. Genet.">
        <title>Whole-genome sequence of a flatfish provides insights into ZW sex chromosome evolution and adaptation to a benthic lifestyle.</title>
        <authorList>
            <person name="Chen S."/>
            <person name="Zhang G."/>
            <person name="Shao C."/>
            <person name="Huang Q."/>
            <person name="Liu G."/>
            <person name="Zhang P."/>
            <person name="Song W."/>
            <person name="An N."/>
            <person name="Chalopin D."/>
            <person name="Volff J.N."/>
            <person name="Hong Y."/>
            <person name="Li Q."/>
            <person name="Sha Z."/>
            <person name="Zhou H."/>
            <person name="Xie M."/>
            <person name="Yu Q."/>
            <person name="Liu Y."/>
            <person name="Xiang H."/>
            <person name="Wang N."/>
            <person name="Wu K."/>
            <person name="Yang C."/>
            <person name="Zhou Q."/>
            <person name="Liao X."/>
            <person name="Yang L."/>
            <person name="Hu Q."/>
            <person name="Zhang J."/>
            <person name="Meng L."/>
            <person name="Jin L."/>
            <person name="Tian Y."/>
            <person name="Lian J."/>
            <person name="Yang J."/>
            <person name="Miao G."/>
            <person name="Liu S."/>
            <person name="Liang Z."/>
            <person name="Yan F."/>
            <person name="Li Y."/>
            <person name="Sun B."/>
            <person name="Zhang H."/>
            <person name="Zhang J."/>
            <person name="Zhu Y."/>
            <person name="Du M."/>
            <person name="Zhao Y."/>
            <person name="Schartl M."/>
            <person name="Tang Q."/>
            <person name="Wang J."/>
        </authorList>
    </citation>
    <scope>NUCLEOTIDE SEQUENCE</scope>
</reference>
<dbReference type="PANTHER" id="PTHR35668:SF1">
    <property type="entry name" value="PROTEIN SHORTAGE IN CHIASMATA 1 ORTHOLOG"/>
    <property type="match status" value="1"/>
</dbReference>
<evidence type="ECO:0000256" key="1">
    <source>
        <dbReference type="SAM" id="MobiDB-lite"/>
    </source>
</evidence>
<reference evidence="2" key="2">
    <citation type="submission" date="2025-08" db="UniProtKB">
        <authorList>
            <consortium name="Ensembl"/>
        </authorList>
    </citation>
    <scope>IDENTIFICATION</scope>
</reference>
<dbReference type="InParanoid" id="A0A3P8WT59"/>
<feature type="region of interest" description="Disordered" evidence="1">
    <location>
        <begin position="531"/>
        <end position="628"/>
    </location>
</feature>
<dbReference type="Ensembl" id="ENSCSET00000030098.1">
    <property type="protein sequence ID" value="ENSCSEP00000029697.1"/>
    <property type="gene ID" value="ENSCSEG00000019025.1"/>
</dbReference>
<dbReference type="GO" id="GO:0000794">
    <property type="term" value="C:condensed nuclear chromosome"/>
    <property type="evidence" value="ECO:0007669"/>
    <property type="project" value="InterPro"/>
</dbReference>
<dbReference type="OMA" id="KWISQIC"/>
<dbReference type="Proteomes" id="UP000265120">
    <property type="component" value="Chromosome Z"/>
</dbReference>
<dbReference type="InterPro" id="IPR039991">
    <property type="entry name" value="SHOC1"/>
</dbReference>
<keyword evidence="3" id="KW-1185">Reference proteome</keyword>
<evidence type="ECO:0000313" key="2">
    <source>
        <dbReference type="Ensembl" id="ENSCSEP00000029697.1"/>
    </source>
</evidence>